<evidence type="ECO:0000313" key="4">
    <source>
        <dbReference type="Proteomes" id="UP001232445"/>
    </source>
</evidence>
<dbReference type="InterPro" id="IPR004547">
    <property type="entry name" value="Glucosamine6P_isomerase"/>
</dbReference>
<dbReference type="InterPro" id="IPR037171">
    <property type="entry name" value="NagB/RpiA_transferase-like"/>
</dbReference>
<feature type="domain" description="Glucosamine/galactosamine-6-phosphate isomerase" evidence="2">
    <location>
        <begin position="23"/>
        <end position="242"/>
    </location>
</feature>
<protein>
    <submittedName>
        <fullName evidence="3">Glucosamine-6-phosphate deaminase</fullName>
        <ecNumber evidence="3">3.5.99.6</ecNumber>
    </submittedName>
</protein>
<evidence type="ECO:0000259" key="2">
    <source>
        <dbReference type="Pfam" id="PF01182"/>
    </source>
</evidence>
<dbReference type="EC" id="3.5.99.6" evidence="3"/>
<dbReference type="InterPro" id="IPR006148">
    <property type="entry name" value="Glc/Gal-6P_isomerase"/>
</dbReference>
<dbReference type="Proteomes" id="UP001232445">
    <property type="component" value="Unassembled WGS sequence"/>
</dbReference>
<dbReference type="Gene3D" id="3.40.50.1360">
    <property type="match status" value="1"/>
</dbReference>
<dbReference type="CDD" id="cd01399">
    <property type="entry name" value="GlcN6P_deaminase"/>
    <property type="match status" value="1"/>
</dbReference>
<accession>A0ABU0CQB0</accession>
<organism evidence="3 4">
    <name type="scientific">Caldalkalibacillus uzonensis</name>
    <dbReference type="NCBI Taxonomy" id="353224"/>
    <lineage>
        <taxon>Bacteria</taxon>
        <taxon>Bacillati</taxon>
        <taxon>Bacillota</taxon>
        <taxon>Bacilli</taxon>
        <taxon>Bacillales</taxon>
        <taxon>Bacillaceae</taxon>
        <taxon>Caldalkalibacillus</taxon>
    </lineage>
</organism>
<comment type="caution">
    <text evidence="3">The sequence shown here is derived from an EMBL/GenBank/DDBJ whole genome shotgun (WGS) entry which is preliminary data.</text>
</comment>
<keyword evidence="3" id="KW-0378">Hydrolase</keyword>
<name>A0ABU0CQB0_9BACI</name>
<dbReference type="PANTHER" id="PTHR11280:SF6">
    <property type="entry name" value="GLUCOSAMINE-6-PHOSPHATE ISOMERASE NAGB"/>
    <property type="match status" value="1"/>
</dbReference>
<keyword evidence="4" id="KW-1185">Reference proteome</keyword>
<proteinExistence type="predicted"/>
<dbReference type="RefSeq" id="WP_307337131.1">
    <property type="nucleotide sequence ID" value="NZ_JAUSUQ010000004.1"/>
</dbReference>
<keyword evidence="1" id="KW-0119">Carbohydrate metabolism</keyword>
<dbReference type="SUPFAM" id="SSF100950">
    <property type="entry name" value="NagB/RpiA/CoA transferase-like"/>
    <property type="match status" value="1"/>
</dbReference>
<evidence type="ECO:0000256" key="1">
    <source>
        <dbReference type="ARBA" id="ARBA00023277"/>
    </source>
</evidence>
<gene>
    <name evidence="3" type="ORF">J2S00_001350</name>
</gene>
<dbReference type="GO" id="GO:0004342">
    <property type="term" value="F:glucosamine-6-phosphate deaminase activity"/>
    <property type="evidence" value="ECO:0007669"/>
    <property type="project" value="UniProtKB-EC"/>
</dbReference>
<dbReference type="PANTHER" id="PTHR11280">
    <property type="entry name" value="GLUCOSAMINE-6-PHOSPHATE ISOMERASE"/>
    <property type="match status" value="1"/>
</dbReference>
<evidence type="ECO:0000313" key="3">
    <source>
        <dbReference type="EMBL" id="MDQ0338564.1"/>
    </source>
</evidence>
<sequence length="264" mass="29585">MRKSMTAVIQKRIDLLTVNVYANRQEMGEDAARDVAGKMKQMIAEKGRVRMVFAAAPSQNEFLAALSGEDGIDWQSVTVFHMDEYIGLPQGAPQSFARFLRQKLFDLVSPGRVHLIDTSAPPEKECERYSRLLKEDDIDIVCFGIGENGHLAFNDPPVADFEDPQVMKVVTLDQVCRQQQVNDGCFDRLEDVPYKALTLTIPTLLDGKNLYCIVPGKRKQEAVQKTLYGEISTSCPASILRRHPNCTLYLDFDSFGGSRNGFQS</sequence>
<dbReference type="EMBL" id="JAUSUQ010000004">
    <property type="protein sequence ID" value="MDQ0338564.1"/>
    <property type="molecule type" value="Genomic_DNA"/>
</dbReference>
<reference evidence="3 4" key="1">
    <citation type="submission" date="2023-07" db="EMBL/GenBank/DDBJ databases">
        <title>Genomic Encyclopedia of Type Strains, Phase IV (KMG-IV): sequencing the most valuable type-strain genomes for metagenomic binning, comparative biology and taxonomic classification.</title>
        <authorList>
            <person name="Goeker M."/>
        </authorList>
    </citation>
    <scope>NUCLEOTIDE SEQUENCE [LARGE SCALE GENOMIC DNA]</scope>
    <source>
        <strain evidence="3 4">DSM 17740</strain>
    </source>
</reference>
<dbReference type="Pfam" id="PF01182">
    <property type="entry name" value="Glucosamine_iso"/>
    <property type="match status" value="1"/>
</dbReference>